<feature type="transmembrane region" description="Helical" evidence="16">
    <location>
        <begin position="6"/>
        <end position="24"/>
    </location>
</feature>
<evidence type="ECO:0000256" key="6">
    <source>
        <dbReference type="ARBA" id="ARBA00022692"/>
    </source>
</evidence>
<evidence type="ECO:0000259" key="17">
    <source>
        <dbReference type="Pfam" id="PF00361"/>
    </source>
</evidence>
<evidence type="ECO:0000256" key="3">
    <source>
        <dbReference type="ARBA" id="ARBA00021096"/>
    </source>
</evidence>
<evidence type="ECO:0000256" key="16">
    <source>
        <dbReference type="RuleBase" id="RU003404"/>
    </source>
</evidence>
<dbReference type="GO" id="GO:0005743">
    <property type="term" value="C:mitochondrial inner membrane"/>
    <property type="evidence" value="ECO:0007669"/>
    <property type="project" value="UniProtKB-SubCell"/>
</dbReference>
<evidence type="ECO:0000259" key="18">
    <source>
        <dbReference type="Pfam" id="PF00662"/>
    </source>
</evidence>
<evidence type="ECO:0000313" key="20">
    <source>
        <dbReference type="EMBL" id="QRC36799.1"/>
    </source>
</evidence>
<evidence type="ECO:0000256" key="5">
    <source>
        <dbReference type="ARBA" id="ARBA00022660"/>
    </source>
</evidence>
<comment type="subcellular location">
    <subcellularLocation>
        <location evidence="1">Mitochondrion inner membrane</location>
        <topology evidence="1">Multi-pass membrane protein</topology>
    </subcellularLocation>
</comment>
<comment type="function">
    <text evidence="16">Core subunit of the mitochondrial membrane respiratory chain NADH dehydrogenase (Complex I) which catalyzes electron transfer from NADH through the respiratory chain, using ubiquinone as an electron acceptor. Essential for the catalytic activity and assembly of complex I.</text>
</comment>
<evidence type="ECO:0000256" key="14">
    <source>
        <dbReference type="ARBA" id="ARBA00023136"/>
    </source>
</evidence>
<keyword evidence="4 16" id="KW-0813">Transport</keyword>
<evidence type="ECO:0000256" key="13">
    <source>
        <dbReference type="ARBA" id="ARBA00023128"/>
    </source>
</evidence>
<dbReference type="CTD" id="4540"/>
<protein>
    <recommendedName>
        <fullName evidence="3 16">NADH-ubiquinone oxidoreductase chain 5</fullName>
        <ecNumber evidence="2 16">7.1.1.2</ecNumber>
    </recommendedName>
</protein>
<evidence type="ECO:0000256" key="2">
    <source>
        <dbReference type="ARBA" id="ARBA00012944"/>
    </source>
</evidence>
<feature type="transmembrane region" description="Helical" evidence="16">
    <location>
        <begin position="576"/>
        <end position="594"/>
    </location>
</feature>
<feature type="transmembrane region" description="Helical" evidence="16">
    <location>
        <begin position="110"/>
        <end position="126"/>
    </location>
</feature>
<dbReference type="InterPro" id="IPR001516">
    <property type="entry name" value="Proton_antipo_N"/>
</dbReference>
<feature type="transmembrane region" description="Helical" evidence="16">
    <location>
        <begin position="165"/>
        <end position="187"/>
    </location>
</feature>
<comment type="catalytic activity">
    <reaction evidence="15 16">
        <text>a ubiquinone + NADH + 5 H(+)(in) = a ubiquinol + NAD(+) + 4 H(+)(out)</text>
        <dbReference type="Rhea" id="RHEA:29091"/>
        <dbReference type="Rhea" id="RHEA-COMP:9565"/>
        <dbReference type="Rhea" id="RHEA-COMP:9566"/>
        <dbReference type="ChEBI" id="CHEBI:15378"/>
        <dbReference type="ChEBI" id="CHEBI:16389"/>
        <dbReference type="ChEBI" id="CHEBI:17976"/>
        <dbReference type="ChEBI" id="CHEBI:57540"/>
        <dbReference type="ChEBI" id="CHEBI:57945"/>
        <dbReference type="EC" id="7.1.1.2"/>
    </reaction>
</comment>
<feature type="transmembrane region" description="Helical" evidence="16">
    <location>
        <begin position="297"/>
        <end position="323"/>
    </location>
</feature>
<feature type="transmembrane region" description="Helical" evidence="16">
    <location>
        <begin position="269"/>
        <end position="290"/>
    </location>
</feature>
<dbReference type="Pfam" id="PF00662">
    <property type="entry name" value="Proton_antipo_N"/>
    <property type="match status" value="1"/>
</dbReference>
<evidence type="ECO:0000256" key="9">
    <source>
        <dbReference type="ARBA" id="ARBA00022982"/>
    </source>
</evidence>
<evidence type="ECO:0000256" key="4">
    <source>
        <dbReference type="ARBA" id="ARBA00022448"/>
    </source>
</evidence>
<feature type="domain" description="NADH:quinone oxidoreductase/Mrp antiporter transmembrane" evidence="17">
    <location>
        <begin position="128"/>
        <end position="415"/>
    </location>
</feature>
<keyword evidence="11 16" id="KW-0520">NAD</keyword>
<evidence type="ECO:0000256" key="8">
    <source>
        <dbReference type="ARBA" id="ARBA00022967"/>
    </source>
</evidence>
<evidence type="ECO:0000256" key="1">
    <source>
        <dbReference type="ARBA" id="ARBA00004448"/>
    </source>
</evidence>
<feature type="transmembrane region" description="Helical" evidence="16">
    <location>
        <begin position="450"/>
        <end position="470"/>
    </location>
</feature>
<dbReference type="InterPro" id="IPR010934">
    <property type="entry name" value="NADH_DH_su5_C"/>
</dbReference>
<organism evidence="20">
    <name type="scientific">Amphioplus laevis</name>
    <dbReference type="NCBI Taxonomy" id="2806440"/>
    <lineage>
        <taxon>Eukaryota</taxon>
        <taxon>Metazoa</taxon>
        <taxon>Echinodermata</taxon>
        <taxon>Eleutherozoa</taxon>
        <taxon>Asterozoa</taxon>
        <taxon>Ophiuroidea</taxon>
        <taxon>Myophiuroidea</taxon>
        <taxon>Metophiurida</taxon>
        <taxon>Ophintegrida</taxon>
        <taxon>Amphilepidida</taxon>
        <taxon>Ophiurina</taxon>
        <taxon>Gnathophiurina</taxon>
        <taxon>Amphiuroidea</taxon>
        <taxon>Amphiuridae</taxon>
        <taxon>Amphioplus</taxon>
    </lineage>
</organism>
<dbReference type="PANTHER" id="PTHR42829:SF2">
    <property type="entry name" value="NADH-UBIQUINONE OXIDOREDUCTASE CHAIN 5"/>
    <property type="match status" value="1"/>
</dbReference>
<dbReference type="GO" id="GO:0015990">
    <property type="term" value="P:electron transport coupled proton transport"/>
    <property type="evidence" value="ECO:0007669"/>
    <property type="project" value="TreeGrafter"/>
</dbReference>
<feature type="transmembrane region" description="Helical" evidence="16">
    <location>
        <begin position="359"/>
        <end position="383"/>
    </location>
</feature>
<feature type="transmembrane region" description="Helical" evidence="16">
    <location>
        <begin position="78"/>
        <end position="98"/>
    </location>
</feature>
<keyword evidence="10 16" id="KW-1133">Transmembrane helix</keyword>
<keyword evidence="14 16" id="KW-0472">Membrane</keyword>
<keyword evidence="7" id="KW-0999">Mitochondrion inner membrane</keyword>
<evidence type="ECO:0000256" key="10">
    <source>
        <dbReference type="ARBA" id="ARBA00022989"/>
    </source>
</evidence>
<keyword evidence="6 16" id="KW-0812">Transmembrane</keyword>
<dbReference type="AlphaFoldDB" id="A0A888VGH5"/>
<dbReference type="NCBIfam" id="TIGR01974">
    <property type="entry name" value="NDH_I_L"/>
    <property type="match status" value="1"/>
</dbReference>
<dbReference type="GO" id="GO:0003954">
    <property type="term" value="F:NADH dehydrogenase activity"/>
    <property type="evidence" value="ECO:0007669"/>
    <property type="project" value="TreeGrafter"/>
</dbReference>
<dbReference type="RefSeq" id="YP_010120068.1">
    <property type="nucleotide sequence ID" value="NC_056168.1"/>
</dbReference>
<feature type="transmembrane region" description="Helical" evidence="16">
    <location>
        <begin position="403"/>
        <end position="429"/>
    </location>
</feature>
<keyword evidence="13 16" id="KW-0496">Mitochondrion</keyword>
<dbReference type="GO" id="GO:0008137">
    <property type="term" value="F:NADH dehydrogenase (ubiquinone) activity"/>
    <property type="evidence" value="ECO:0007669"/>
    <property type="project" value="UniProtKB-EC"/>
</dbReference>
<dbReference type="InterPro" id="IPR001750">
    <property type="entry name" value="ND/Mrp_TM"/>
</dbReference>
<dbReference type="PRINTS" id="PR01434">
    <property type="entry name" value="NADHDHGNASE5"/>
</dbReference>
<feature type="transmembrane region" description="Helical" evidence="16">
    <location>
        <begin position="482"/>
        <end position="499"/>
    </location>
</feature>
<dbReference type="EMBL" id="MN276320">
    <property type="protein sequence ID" value="QRC36799.1"/>
    <property type="molecule type" value="Genomic_DNA"/>
</dbReference>
<keyword evidence="8" id="KW-1278">Translocase</keyword>
<keyword evidence="9" id="KW-0249">Electron transport</keyword>
<sequence>MIFWVTVFITFVGFLLSSFLYPNNSKSNITISVLKGLSALSLANCLYWVVLDCPTVVLSFKWVNSLFQEISASLSLDYYSIVFGAVALFVTWSIIEFSHYYMEGDPFKQAFFNTLILFLFFMLLLVTANNLFILFIGWEGVGILSFILIGWWFSRSDANSAALQAIIYNRIGDGGMILFIILALLSFNTWDLNEIIFFNTWNGITKWALLGIVVAAAGKSAQFSLHPWLPSAMEGPTPVSALLHSSTMVVAGVFLLVRCSPLFSGNPWITNMIALLGALTALFAASAALCQYDIKKIVAYSTTSQLGLMVVAVGIGLPWLALFHICTHAFFKALLFLCSGSIIHSLGNEQDLRKMGGGGSILPITTSALTMGSLALCGVPFLAGFYSKDLILEASQYNISNSLSIILSLIATLMTALYSARIIFFLTQVNSTSSPLSPISEENYQLTFPLLRLLGGVFIAGWSFSLSSFHSLPLVIPLSNKSLPLFFTIGAIIFLIYFSKTSSSKLTNSLQSFLGSNWFYVHLFHGPLLSFSSQGSIGGVLRSLDQGWTSQLGPWGTPPLFTQLSKVFQSGQTGNLINYIFYFITLTLLLLFFSTL</sequence>
<dbReference type="Pfam" id="PF06455">
    <property type="entry name" value="NADH5_C"/>
    <property type="match status" value="1"/>
</dbReference>
<evidence type="ECO:0000256" key="7">
    <source>
        <dbReference type="ARBA" id="ARBA00022792"/>
    </source>
</evidence>
<dbReference type="InterPro" id="IPR018393">
    <property type="entry name" value="NADHpl_OxRdtase_5_subgr"/>
</dbReference>
<dbReference type="GO" id="GO:0042773">
    <property type="term" value="P:ATP synthesis coupled electron transport"/>
    <property type="evidence" value="ECO:0007669"/>
    <property type="project" value="InterPro"/>
</dbReference>
<proteinExistence type="inferred from homology"/>
<reference evidence="20" key="1">
    <citation type="journal article" date="2019" name="Mitochondrial DNA Part B Resour">
        <title>Characterization of the complete mitochondrial genome of Amphioplus laevis (Ophiuroidea, Amphiuridae) with phylogenetic analysis.</title>
        <authorList>
            <person name="Xu Q.Z."/>
            <person name="Li Y.X."/>
            <person name="Dong Y."/>
        </authorList>
    </citation>
    <scope>NUCLEOTIDE SEQUENCE</scope>
</reference>
<gene>
    <name evidence="20" type="primary">ND5</name>
</gene>
<evidence type="ECO:0000256" key="11">
    <source>
        <dbReference type="ARBA" id="ARBA00023027"/>
    </source>
</evidence>
<evidence type="ECO:0000256" key="15">
    <source>
        <dbReference type="ARBA" id="ARBA00049551"/>
    </source>
</evidence>
<dbReference type="Pfam" id="PF00361">
    <property type="entry name" value="Proton_antipo_M"/>
    <property type="match status" value="1"/>
</dbReference>
<keyword evidence="5" id="KW-0679">Respiratory chain</keyword>
<dbReference type="EC" id="7.1.1.2" evidence="2 16"/>
<evidence type="ECO:0000259" key="19">
    <source>
        <dbReference type="Pfam" id="PF06455"/>
    </source>
</evidence>
<keyword evidence="12 16" id="KW-0830">Ubiquinone</keyword>
<feature type="domain" description="NADH-Ubiquinone oxidoreductase (complex I) chain 5 N-terminal" evidence="18">
    <location>
        <begin position="63"/>
        <end position="112"/>
    </location>
</feature>
<evidence type="ECO:0000256" key="12">
    <source>
        <dbReference type="ARBA" id="ARBA00023075"/>
    </source>
</evidence>
<dbReference type="GeneID" id="65321841"/>
<dbReference type="PANTHER" id="PTHR42829">
    <property type="entry name" value="NADH-UBIQUINONE OXIDOREDUCTASE CHAIN 5"/>
    <property type="match status" value="1"/>
</dbReference>
<name>A0A888VGH5_9ECHI</name>
<feature type="transmembrane region" description="Helical" evidence="16">
    <location>
        <begin position="132"/>
        <end position="153"/>
    </location>
</feature>
<feature type="transmembrane region" description="Helical" evidence="16">
    <location>
        <begin position="329"/>
        <end position="347"/>
    </location>
</feature>
<comment type="similarity">
    <text evidence="16">Belongs to the complex I subunit 5 family.</text>
</comment>
<feature type="transmembrane region" description="Helical" evidence="16">
    <location>
        <begin position="36"/>
        <end position="58"/>
    </location>
</feature>
<accession>A0A888VGH5</accession>
<dbReference type="InterPro" id="IPR003945">
    <property type="entry name" value="NU5C-like"/>
</dbReference>
<geneLocation type="mitochondrion" evidence="20"/>
<feature type="domain" description="NADH dehydrogenase subunit 5 C-terminal" evidence="19">
    <location>
        <begin position="418"/>
        <end position="593"/>
    </location>
</feature>